<feature type="compositionally biased region" description="Basic and acidic residues" evidence="1">
    <location>
        <begin position="347"/>
        <end position="383"/>
    </location>
</feature>
<dbReference type="Proteomes" id="UP000823634">
    <property type="component" value="Unassembled WGS sequence"/>
</dbReference>
<reference evidence="2" key="2">
    <citation type="journal article" date="2021" name="PeerJ">
        <title>Extensive microbial diversity within the chicken gut microbiome revealed by metagenomics and culture.</title>
        <authorList>
            <person name="Gilroy R."/>
            <person name="Ravi A."/>
            <person name="Getino M."/>
            <person name="Pursley I."/>
            <person name="Horton D.L."/>
            <person name="Alikhan N.F."/>
            <person name="Baker D."/>
            <person name="Gharbi K."/>
            <person name="Hall N."/>
            <person name="Watson M."/>
            <person name="Adriaenssens E.M."/>
            <person name="Foster-Nyarko E."/>
            <person name="Jarju S."/>
            <person name="Secka A."/>
            <person name="Antonio M."/>
            <person name="Oren A."/>
            <person name="Chaudhuri R.R."/>
            <person name="La Ragione R."/>
            <person name="Hildebrand F."/>
            <person name="Pallen M.J."/>
        </authorList>
    </citation>
    <scope>NUCLEOTIDE SEQUENCE</scope>
    <source>
        <strain evidence="2">17113</strain>
    </source>
</reference>
<proteinExistence type="predicted"/>
<organism evidence="2 3">
    <name type="scientific">Candidatus Alloenteromonas pullistercoris</name>
    <dbReference type="NCBI Taxonomy" id="2840785"/>
    <lineage>
        <taxon>Bacteria</taxon>
        <taxon>Bacillati</taxon>
        <taxon>Bacillota</taxon>
        <taxon>Bacillota incertae sedis</taxon>
        <taxon>Candidatus Alloenteromonas</taxon>
    </lineage>
</organism>
<evidence type="ECO:0000313" key="3">
    <source>
        <dbReference type="Proteomes" id="UP000823634"/>
    </source>
</evidence>
<comment type="caution">
    <text evidence="2">The sequence shown here is derived from an EMBL/GenBank/DDBJ whole genome shotgun (WGS) entry which is preliminary data.</text>
</comment>
<protein>
    <submittedName>
        <fullName evidence="2">Uncharacterized protein</fullName>
    </submittedName>
</protein>
<dbReference type="AlphaFoldDB" id="A0A9D9DHS7"/>
<dbReference type="EMBL" id="JADINA010000036">
    <property type="protein sequence ID" value="MBO8426781.1"/>
    <property type="molecule type" value="Genomic_DNA"/>
</dbReference>
<accession>A0A9D9DHS7</accession>
<feature type="region of interest" description="Disordered" evidence="1">
    <location>
        <begin position="340"/>
        <end position="383"/>
    </location>
</feature>
<gene>
    <name evidence="2" type="ORF">IAC61_05680</name>
</gene>
<evidence type="ECO:0000313" key="2">
    <source>
        <dbReference type="EMBL" id="MBO8426781.1"/>
    </source>
</evidence>
<reference evidence="2" key="1">
    <citation type="submission" date="2020-10" db="EMBL/GenBank/DDBJ databases">
        <authorList>
            <person name="Gilroy R."/>
        </authorList>
    </citation>
    <scope>NUCLEOTIDE SEQUENCE</scope>
    <source>
        <strain evidence="2">17113</strain>
    </source>
</reference>
<name>A0A9D9DHS7_9FIRM</name>
<sequence length="485" mass="55036">MGERLDSILNKGQESAEDKYRRFTDEEYLTKKMVASELRMSLIDGIWKSVNAYRMSNYAAASHLINRSKRPFHYVLTSAILSRLSAFDAELKELDALCGNLDESGYRSLAVACCARYAEASGEDFSSASSALKVGAYVGNGKTKGLGAYYGALTRFSSLPHEDSDDFLDALSAELGIEEGTLYRDIDKKNIFTRLDAAWEYGDGVLSRDIPEFIEALRDYILDDPRPCFVKALVSLFYLDFISPFSKQSELLSYGYCKHVLFIAYPHLAPLLPIEGAYRESEDHRDFTLSCLENNDLNYPIFEYIRFLSPRLRSLRDDLAKLEAERPILAEKAEEKPVKAAEPLPVAKEKPSPIEALSQKEMEEPIEEKVEKPKAAPVPRIDKLPESKPSELALYVPRSGLSEKELKEAARYIAETHPSLKRSQANFYVSHCAVNSYYTIADYKKWTRCAYETARTSMDKLAEEGFYRKLQIKNKYVYTPIKRNG</sequence>
<evidence type="ECO:0000256" key="1">
    <source>
        <dbReference type="SAM" id="MobiDB-lite"/>
    </source>
</evidence>